<reference evidence="3 5" key="2">
    <citation type="submission" date="2021-03" db="EMBL/GenBank/DDBJ databases">
        <title>Mucilaginibacter strains isolated from gold and copper mining confer multi heavy-metal resistance.</title>
        <authorList>
            <person name="Li Y."/>
        </authorList>
    </citation>
    <scope>NUCLEOTIDE SEQUENCE [LARGE SCALE GENOMIC DNA]</scope>
    <source>
        <strain evidence="3 5">P2-4</strain>
    </source>
</reference>
<accession>A0AAE6JJL3</accession>
<evidence type="ECO:0000313" key="5">
    <source>
        <dbReference type="Proteomes" id="UP000663940"/>
    </source>
</evidence>
<keyword evidence="5" id="KW-1185">Reference proteome</keyword>
<feature type="transmembrane region" description="Helical" evidence="1">
    <location>
        <begin position="136"/>
        <end position="156"/>
    </location>
</feature>
<feature type="transmembrane region" description="Helical" evidence="1">
    <location>
        <begin position="64"/>
        <end position="81"/>
    </location>
</feature>
<feature type="transmembrane region" description="Helical" evidence="1">
    <location>
        <begin position="7"/>
        <end position="26"/>
    </location>
</feature>
<dbReference type="EMBL" id="CP043451">
    <property type="protein sequence ID" value="QEM07074.1"/>
    <property type="molecule type" value="Genomic_DNA"/>
</dbReference>
<dbReference type="Proteomes" id="UP000250557">
    <property type="component" value="Chromosome"/>
</dbReference>
<evidence type="ECO:0000313" key="2">
    <source>
        <dbReference type="EMBL" id="QEM07074.1"/>
    </source>
</evidence>
<dbReference type="RefSeq" id="WP_146750304.1">
    <property type="nucleotide sequence ID" value="NZ_CP043451.1"/>
</dbReference>
<evidence type="ECO:0000313" key="3">
    <source>
        <dbReference type="EMBL" id="QTE50381.1"/>
    </source>
</evidence>
<dbReference type="Gene3D" id="1.20.144.10">
    <property type="entry name" value="Phosphatidic acid phosphatase type 2/haloperoxidase"/>
    <property type="match status" value="1"/>
</dbReference>
<keyword evidence="1" id="KW-0812">Transmembrane</keyword>
<keyword evidence="1" id="KW-1133">Transmembrane helix</keyword>
<feature type="transmembrane region" description="Helical" evidence="1">
    <location>
        <begin position="189"/>
        <end position="207"/>
    </location>
</feature>
<name>A0AAE6JJL3_9SPHI</name>
<protein>
    <recommendedName>
        <fullName evidence="6">Phosphatidic acid phosphatase type 2/haloperoxidase domain-containing protein</fullName>
    </recommendedName>
</protein>
<evidence type="ECO:0008006" key="6">
    <source>
        <dbReference type="Google" id="ProtNLM"/>
    </source>
</evidence>
<sequence>MEPLDIMFPILVVALVFMGIFTLFLLSNNNLMASIAGLDKQIGMSISHSRFKLMDKLAPHLSSIYFWIPFYCTVLLVLVGLERVKFLRICSALTACLLAMVLLISGFNGLAAYSPSAWCLVAEHDYVRALATGKCFSILTSVAVAFGLAVFCILYLGKRHNLIKVALMVWALLVIYGQVYQGLYYPGTLLLSMVAGTFIAVGCHAIFKRLFIKLYE</sequence>
<feature type="transmembrane region" description="Helical" evidence="1">
    <location>
        <begin position="93"/>
        <end position="116"/>
    </location>
</feature>
<dbReference type="AlphaFoldDB" id="A0AAE6JJL3"/>
<gene>
    <name evidence="2" type="ORF">DIU31_027525</name>
    <name evidence="3" type="ORF">J3L21_33500</name>
</gene>
<organism evidence="2 4">
    <name type="scientific">Mucilaginibacter rubeus</name>
    <dbReference type="NCBI Taxonomy" id="2027860"/>
    <lineage>
        <taxon>Bacteria</taxon>
        <taxon>Pseudomonadati</taxon>
        <taxon>Bacteroidota</taxon>
        <taxon>Sphingobacteriia</taxon>
        <taxon>Sphingobacteriales</taxon>
        <taxon>Sphingobacteriaceae</taxon>
        <taxon>Mucilaginibacter</taxon>
    </lineage>
</organism>
<reference evidence="2 4" key="1">
    <citation type="submission" date="2019-08" db="EMBL/GenBank/DDBJ databases">
        <title>Comparative genome analysis confer to the adaptation heavy metal polluted environment.</title>
        <authorList>
            <person name="Li Y."/>
        </authorList>
    </citation>
    <scope>NUCLEOTIDE SEQUENCE [LARGE SCALE GENOMIC DNA]</scope>
    <source>
        <strain evidence="2 4">P2</strain>
    </source>
</reference>
<evidence type="ECO:0000256" key="1">
    <source>
        <dbReference type="SAM" id="Phobius"/>
    </source>
</evidence>
<keyword evidence="1" id="KW-0472">Membrane</keyword>
<proteinExistence type="predicted"/>
<dbReference type="EMBL" id="CP071880">
    <property type="protein sequence ID" value="QTE50381.1"/>
    <property type="molecule type" value="Genomic_DNA"/>
</dbReference>
<feature type="transmembrane region" description="Helical" evidence="1">
    <location>
        <begin position="163"/>
        <end position="183"/>
    </location>
</feature>
<dbReference type="Proteomes" id="UP000663940">
    <property type="component" value="Chromosome"/>
</dbReference>
<evidence type="ECO:0000313" key="4">
    <source>
        <dbReference type="Proteomes" id="UP000250557"/>
    </source>
</evidence>